<organism evidence="1 6">
    <name type="scientific">Phytophthora rubi</name>
    <dbReference type="NCBI Taxonomy" id="129364"/>
    <lineage>
        <taxon>Eukaryota</taxon>
        <taxon>Sar</taxon>
        <taxon>Stramenopiles</taxon>
        <taxon>Oomycota</taxon>
        <taxon>Peronosporomycetes</taxon>
        <taxon>Peronosporales</taxon>
        <taxon>Peronosporaceae</taxon>
        <taxon>Phytophthora</taxon>
    </lineage>
</organism>
<accession>A0A6A3GV66</accession>
<evidence type="ECO:0000313" key="1">
    <source>
        <dbReference type="EMBL" id="KAE8960880.1"/>
    </source>
</evidence>
<sequence length="57" mass="6295">MASWYVSFAGTPLGFATATLLTPTEPIWRSRSVRQVGFAVPTAPFRCTDHPEGQDIR</sequence>
<comment type="caution">
    <text evidence="1">The sequence shown here is derived from an EMBL/GenBank/DDBJ whole genome shotgun (WGS) entry which is preliminary data.</text>
</comment>
<dbReference type="EMBL" id="QXFV01006315">
    <property type="protein sequence ID" value="KAE8961822.1"/>
    <property type="molecule type" value="Genomic_DNA"/>
</dbReference>
<evidence type="ECO:0000313" key="4">
    <source>
        <dbReference type="Proteomes" id="UP000429607"/>
    </source>
</evidence>
<evidence type="ECO:0000313" key="6">
    <source>
        <dbReference type="Proteomes" id="UP000435112"/>
    </source>
</evidence>
<proteinExistence type="predicted"/>
<dbReference type="AlphaFoldDB" id="A0A6A3GV66"/>
<evidence type="ECO:0000313" key="3">
    <source>
        <dbReference type="EMBL" id="KAE9267202.1"/>
    </source>
</evidence>
<name>A0A6A3GV66_9STRA</name>
<dbReference type="Proteomes" id="UP000435112">
    <property type="component" value="Unassembled WGS sequence"/>
</dbReference>
<dbReference type="Proteomes" id="UP000434957">
    <property type="component" value="Unassembled WGS sequence"/>
</dbReference>
<dbReference type="EMBL" id="QXFU01006488">
    <property type="protein sequence ID" value="KAE8960880.1"/>
    <property type="molecule type" value="Genomic_DNA"/>
</dbReference>
<protein>
    <submittedName>
        <fullName evidence="1">Uncharacterized protein</fullName>
    </submittedName>
</protein>
<gene>
    <name evidence="2" type="ORF">PR001_g29920</name>
    <name evidence="1" type="ORF">PR002_g30078</name>
    <name evidence="3" type="ORF">PR003_g31855</name>
</gene>
<evidence type="ECO:0000313" key="2">
    <source>
        <dbReference type="EMBL" id="KAE8961822.1"/>
    </source>
</evidence>
<keyword evidence="5" id="KW-1185">Reference proteome</keyword>
<dbReference type="EMBL" id="QXFT01007077">
    <property type="protein sequence ID" value="KAE9267202.1"/>
    <property type="molecule type" value="Genomic_DNA"/>
</dbReference>
<dbReference type="Proteomes" id="UP000429607">
    <property type="component" value="Unassembled WGS sequence"/>
</dbReference>
<evidence type="ECO:0000313" key="5">
    <source>
        <dbReference type="Proteomes" id="UP000434957"/>
    </source>
</evidence>
<reference evidence="4 6" key="1">
    <citation type="submission" date="2018-09" db="EMBL/GenBank/DDBJ databases">
        <title>Genomic investigation of the strawberry pathogen Phytophthora fragariae indicates pathogenicity is determined by transcriptional variation in three key races.</title>
        <authorList>
            <person name="Adams T.M."/>
            <person name="Armitage A.D."/>
            <person name="Sobczyk M.K."/>
            <person name="Bates H.J."/>
            <person name="Dunwell J.M."/>
            <person name="Nellist C.F."/>
            <person name="Harrison R.J."/>
        </authorList>
    </citation>
    <scope>NUCLEOTIDE SEQUENCE [LARGE SCALE GENOMIC DNA]</scope>
    <source>
        <strain evidence="2 4">SCRP249</strain>
        <strain evidence="1 6">SCRP324</strain>
        <strain evidence="3 5">SCRP333</strain>
    </source>
</reference>